<accession>A0A1M6KMZ5</accession>
<dbReference type="AlphaFoldDB" id="A0A1M6KMZ5"/>
<dbReference type="InterPro" id="IPR035901">
    <property type="entry name" value="GIY-YIG_endonuc_sf"/>
</dbReference>
<sequence length="114" mass="13471">MDTKRKKELLQEWKDRRPEMGVISIHCNATGETFLGSSKDTRADFNSNRFKLTLGGHPNKHLQELWNVYGESSFDFSTIKILKYENPQKDHTEELEKIREQCLTEDTKARKIWK</sequence>
<evidence type="ECO:0000313" key="2">
    <source>
        <dbReference type="Proteomes" id="UP000184301"/>
    </source>
</evidence>
<dbReference type="Proteomes" id="UP000184301">
    <property type="component" value="Unassembled WGS sequence"/>
</dbReference>
<dbReference type="RefSeq" id="WP_073106153.1">
    <property type="nucleotide sequence ID" value="NZ_FQZY01000012.1"/>
</dbReference>
<dbReference type="Gene3D" id="3.40.1440.10">
    <property type="entry name" value="GIY-YIG endonuclease"/>
    <property type="match status" value="1"/>
</dbReference>
<evidence type="ECO:0000313" key="1">
    <source>
        <dbReference type="EMBL" id="SHJ60280.1"/>
    </source>
</evidence>
<evidence type="ECO:0008006" key="3">
    <source>
        <dbReference type="Google" id="ProtNLM"/>
    </source>
</evidence>
<keyword evidence="2" id="KW-1185">Reference proteome</keyword>
<protein>
    <recommendedName>
        <fullName evidence="3">GIY-YIG nuclease family protein</fullName>
    </recommendedName>
</protein>
<dbReference type="STRING" id="1121950.SAMN02745243_00962"/>
<reference evidence="1 2" key="1">
    <citation type="submission" date="2016-11" db="EMBL/GenBank/DDBJ databases">
        <authorList>
            <person name="Jaros S."/>
            <person name="Januszkiewicz K."/>
            <person name="Wedrychowicz H."/>
        </authorList>
    </citation>
    <scope>NUCLEOTIDE SEQUENCE [LARGE SCALE GENOMIC DNA]</scope>
    <source>
        <strain evidence="1 2">DSM 15480</strain>
    </source>
</reference>
<dbReference type="CDD" id="cd10451">
    <property type="entry name" value="GIY-YIG_LuxR_like"/>
    <property type="match status" value="1"/>
</dbReference>
<gene>
    <name evidence="1" type="ORF">SAMN02745243_00962</name>
</gene>
<proteinExistence type="predicted"/>
<organism evidence="1 2">
    <name type="scientific">Hespellia stercorisuis DSM 15480</name>
    <dbReference type="NCBI Taxonomy" id="1121950"/>
    <lineage>
        <taxon>Bacteria</taxon>
        <taxon>Bacillati</taxon>
        <taxon>Bacillota</taxon>
        <taxon>Clostridia</taxon>
        <taxon>Lachnospirales</taxon>
        <taxon>Lachnospiraceae</taxon>
        <taxon>Hespellia</taxon>
    </lineage>
</organism>
<name>A0A1M6KMZ5_9FIRM</name>
<dbReference type="OrthoDB" id="9789954at2"/>
<dbReference type="EMBL" id="FQZY01000012">
    <property type="protein sequence ID" value="SHJ60280.1"/>
    <property type="molecule type" value="Genomic_DNA"/>
</dbReference>